<gene>
    <name evidence="8" type="ORF">FGG08_004546</name>
</gene>
<comment type="caution">
    <text evidence="8">The sequence shown here is derived from an EMBL/GenBank/DDBJ whole genome shotgun (WGS) entry which is preliminary data.</text>
</comment>
<evidence type="ECO:0000256" key="5">
    <source>
        <dbReference type="PROSITE-ProRule" id="PRU00104"/>
    </source>
</evidence>
<name>A0A9P8KWY8_9PEZI</name>
<feature type="compositionally biased region" description="Low complexity" evidence="6">
    <location>
        <begin position="180"/>
        <end position="190"/>
    </location>
</feature>
<proteinExistence type="predicted"/>
<feature type="region of interest" description="Disordered" evidence="6">
    <location>
        <begin position="128"/>
        <end position="223"/>
    </location>
</feature>
<feature type="compositionally biased region" description="Basic and acidic residues" evidence="6">
    <location>
        <begin position="164"/>
        <end position="179"/>
    </location>
</feature>
<evidence type="ECO:0000259" key="7">
    <source>
        <dbReference type="PROSITE" id="PS50237"/>
    </source>
</evidence>
<dbReference type="InterPro" id="IPR044611">
    <property type="entry name" value="E3A/B/C-like"/>
</dbReference>
<dbReference type="PANTHER" id="PTHR45700">
    <property type="entry name" value="UBIQUITIN-PROTEIN LIGASE E3C"/>
    <property type="match status" value="1"/>
</dbReference>
<dbReference type="PROSITE" id="PS50237">
    <property type="entry name" value="HECT"/>
    <property type="match status" value="1"/>
</dbReference>
<organism evidence="8 9">
    <name type="scientific">Glutinoglossum americanum</name>
    <dbReference type="NCBI Taxonomy" id="1670608"/>
    <lineage>
        <taxon>Eukaryota</taxon>
        <taxon>Fungi</taxon>
        <taxon>Dikarya</taxon>
        <taxon>Ascomycota</taxon>
        <taxon>Pezizomycotina</taxon>
        <taxon>Geoglossomycetes</taxon>
        <taxon>Geoglossales</taxon>
        <taxon>Geoglossaceae</taxon>
        <taxon>Glutinoglossum</taxon>
    </lineage>
</organism>
<reference evidence="8" key="1">
    <citation type="submission" date="2021-03" db="EMBL/GenBank/DDBJ databases">
        <title>Comparative genomics and phylogenomic investigation of the class Geoglossomycetes provide insights into ecological specialization and systematics.</title>
        <authorList>
            <person name="Melie T."/>
            <person name="Pirro S."/>
            <person name="Miller A.N."/>
            <person name="Quandt A."/>
        </authorList>
    </citation>
    <scope>NUCLEOTIDE SEQUENCE</scope>
    <source>
        <strain evidence="8">GBOQ0MN5Z8</strain>
    </source>
</reference>
<feature type="region of interest" description="Disordered" evidence="6">
    <location>
        <begin position="1"/>
        <end position="31"/>
    </location>
</feature>
<evidence type="ECO:0000256" key="2">
    <source>
        <dbReference type="ARBA" id="ARBA00012485"/>
    </source>
</evidence>
<evidence type="ECO:0000256" key="1">
    <source>
        <dbReference type="ARBA" id="ARBA00000885"/>
    </source>
</evidence>
<dbReference type="Proteomes" id="UP000698800">
    <property type="component" value="Unassembled WGS sequence"/>
</dbReference>
<keyword evidence="3" id="KW-0808">Transferase</keyword>
<feature type="region of interest" description="Disordered" evidence="6">
    <location>
        <begin position="648"/>
        <end position="673"/>
    </location>
</feature>
<feature type="compositionally biased region" description="Low complexity" evidence="6">
    <location>
        <begin position="655"/>
        <end position="670"/>
    </location>
</feature>
<feature type="region of interest" description="Disordered" evidence="6">
    <location>
        <begin position="1167"/>
        <end position="1222"/>
    </location>
</feature>
<dbReference type="Gene3D" id="3.30.2160.10">
    <property type="entry name" value="Hect, E3 ligase catalytic domain"/>
    <property type="match status" value="2"/>
</dbReference>
<evidence type="ECO:0000313" key="8">
    <source>
        <dbReference type="EMBL" id="KAH0538890.1"/>
    </source>
</evidence>
<protein>
    <recommendedName>
        <fullName evidence="2">HECT-type E3 ubiquitin transferase</fullName>
        <ecNumber evidence="2">2.3.2.26</ecNumber>
    </recommendedName>
</protein>
<accession>A0A9P8KWY8</accession>
<dbReference type="EC" id="2.3.2.26" evidence="2"/>
<dbReference type="SMART" id="SM00119">
    <property type="entry name" value="HECTc"/>
    <property type="match status" value="1"/>
</dbReference>
<dbReference type="GO" id="GO:0061630">
    <property type="term" value="F:ubiquitin protein ligase activity"/>
    <property type="evidence" value="ECO:0007669"/>
    <property type="project" value="UniProtKB-EC"/>
</dbReference>
<evidence type="ECO:0000256" key="3">
    <source>
        <dbReference type="ARBA" id="ARBA00022679"/>
    </source>
</evidence>
<dbReference type="Gene3D" id="3.90.1750.10">
    <property type="entry name" value="Hect, E3 ligase catalytic domains"/>
    <property type="match status" value="2"/>
</dbReference>
<dbReference type="PANTHER" id="PTHR45700:SF8">
    <property type="entry name" value="HECT-TYPE E3 UBIQUITIN TRANSFERASE"/>
    <property type="match status" value="1"/>
</dbReference>
<feature type="compositionally biased region" description="Basic and acidic residues" evidence="6">
    <location>
        <begin position="10"/>
        <end position="20"/>
    </location>
</feature>
<keyword evidence="9" id="KW-1185">Reference proteome</keyword>
<feature type="compositionally biased region" description="Low complexity" evidence="6">
    <location>
        <begin position="1185"/>
        <end position="1194"/>
    </location>
</feature>
<feature type="region of interest" description="Disordered" evidence="6">
    <location>
        <begin position="254"/>
        <end position="395"/>
    </location>
</feature>
<evidence type="ECO:0000256" key="6">
    <source>
        <dbReference type="SAM" id="MobiDB-lite"/>
    </source>
</evidence>
<feature type="active site" description="Glycyl thioester intermediate" evidence="5">
    <location>
        <position position="1364"/>
    </location>
</feature>
<dbReference type="Pfam" id="PF00632">
    <property type="entry name" value="HECT"/>
    <property type="match status" value="2"/>
</dbReference>
<dbReference type="GO" id="GO:0000209">
    <property type="term" value="P:protein polyubiquitination"/>
    <property type="evidence" value="ECO:0007669"/>
    <property type="project" value="InterPro"/>
</dbReference>
<feature type="compositionally biased region" description="Polar residues" evidence="6">
    <location>
        <begin position="137"/>
        <end position="150"/>
    </location>
</feature>
<dbReference type="Gene3D" id="3.30.2410.10">
    <property type="entry name" value="Hect, E3 ligase catalytic domain"/>
    <property type="match status" value="1"/>
</dbReference>
<dbReference type="SUPFAM" id="SSF56204">
    <property type="entry name" value="Hect, E3 ligase catalytic domain"/>
    <property type="match status" value="1"/>
</dbReference>
<dbReference type="FunFam" id="3.30.2410.10:FF:000003">
    <property type="entry name" value="probable E3 ubiquitin-protein ligase HERC4 isoform X1"/>
    <property type="match status" value="1"/>
</dbReference>
<comment type="catalytic activity">
    <reaction evidence="1">
        <text>S-ubiquitinyl-[E2 ubiquitin-conjugating enzyme]-L-cysteine + [acceptor protein]-L-lysine = [E2 ubiquitin-conjugating enzyme]-L-cysteine + N(6)-ubiquitinyl-[acceptor protein]-L-lysine.</text>
        <dbReference type="EC" id="2.3.2.26"/>
    </reaction>
</comment>
<evidence type="ECO:0000313" key="9">
    <source>
        <dbReference type="Proteomes" id="UP000698800"/>
    </source>
</evidence>
<sequence>MNTVQHPPRPLKERAKDMTRSKGRPLGETMDDTLSTLSSRFNLSSLYDSGFAVLPESAPEVLSKNTIYVRDPDRIVSIRETDRQRAFNALVRRLTAVSARTIACYLASQDDAEKALCPHKPVVSIEAKNARSKRTNASRLWSTRIGTTEAGSKGTEEANLGTTSKRDTDPDNPRTKAIEPSEANPAPASPDGTETVERSGEIKPEKCEIRTEFLGKKQTRKDPKSFTQNLFDAFHLRMLEWLSLPKVAHAIPFAPEGREDEGSPKPPSFPQNRDHFTIGDPPKCLPTAQQRKPKEITSSSKPSTVTKPHSSDHSLSIQTPPPIPAQQTDYEPLSTPMSLATSPKVRRRRSLGHPDMHRPQSPQVIKEKLQSSGFPRQPRIPPPITPYGHPGDMGPPSLPPPVNKHHQQAQHGGLAKGCNVVGMKLENHRRNSWNGAKTPQLPQTTPSRINEKDLASKDRNLVDISRDSVIMETEKSPTNTPCFIRPPQSLSHLSCEAIAALVQLVESTDTVPKEERIFTRSFGTVKAAQKAVLKHIDTLKHPDLTIGGLIEDLSRLRHNPHVEAERFTEQSIFYVLSNPSAILESFTVRESKTSVGYPEHTLARPHPQDMDEAFRLLMRKNSALIFNSLWLAVEALFTPPPELIPPSPRLKAALSTPSPYSPSSPIETSPRVPPPKARYFTDLEAAHIVVVCLHALVASLPKATPEAWFAIHKLRAQGKVVPDSNLARAGTDSVASMLDVIEVLEDEMALRLMKRLSRAVAARTYFTEIVKTKSRKGKNSKGKKRDRRGVMEIVCDHFARCNKAGSAPPHGNTGKFPSEWNEEQGPTGWSIPALLLEWIRSALLKEWDGREEVSRWSIAGGAIGMLSSLHERHDCLGLAPETFQAPFISDRLDSLEIPVEWLSSNPNNKVIHLLSCPFLFPQSALVTYLRAINFSNMSRSFEASMTMLRLVTQMAFVDPLPDAGGLLPRLQKAVGHYLVLEVRRDNLLVDALNQLWRRERRELMRPLKVRMGMDEGEEGVDHGGVQQEFIRMAMSEAFSPEYGLFTTDPQTRISWFQPASLEPLYKYELIGLLFSLAIYNGLTLPVSFPQALYRKLLGLPVADIEHIRDGWPDLARGLTKLLTWMDGDVGDVFLRTYEFSVEGWGTALTVDMKTRKGNLVSSAQLIPSENESADAESDGGVALDSSFSSSSSSFTQPLDTSTPPPMRPAAGIITPAESSTTEEAELVTNANREQYVKDYIAWLTDHSISAQYEAFARGFFVCLDRKSLTLFTPPTLRPLLEGTLEIDISALEKSARYDDGYSPNHPLIKDFWSIVRSYTPLQKRQLLEFVTASDRVPVGGIGSVMFVVQRNGPDSERVPTSLTCFGRLLVPEYGTRKKLKEKLELALDNGRGFGVP</sequence>
<dbReference type="OrthoDB" id="5981550at2759"/>
<evidence type="ECO:0000256" key="4">
    <source>
        <dbReference type="ARBA" id="ARBA00022786"/>
    </source>
</evidence>
<feature type="compositionally biased region" description="Low complexity" evidence="6">
    <location>
        <begin position="297"/>
        <end position="308"/>
    </location>
</feature>
<feature type="compositionally biased region" description="Basic and acidic residues" evidence="6">
    <location>
        <begin position="195"/>
        <end position="223"/>
    </location>
</feature>
<dbReference type="EMBL" id="JAGHQL010000093">
    <property type="protein sequence ID" value="KAH0538890.1"/>
    <property type="molecule type" value="Genomic_DNA"/>
</dbReference>
<dbReference type="InterPro" id="IPR035983">
    <property type="entry name" value="Hect_E3_ubiquitin_ligase"/>
</dbReference>
<dbReference type="InterPro" id="IPR000569">
    <property type="entry name" value="HECT_dom"/>
</dbReference>
<keyword evidence="4 5" id="KW-0833">Ubl conjugation pathway</keyword>
<feature type="domain" description="HECT" evidence="7">
    <location>
        <begin position="999"/>
        <end position="1396"/>
    </location>
</feature>